<keyword evidence="1" id="KW-0812">Transmembrane</keyword>
<reference evidence="4" key="1">
    <citation type="journal article" date="2009" name="Science">
        <title>The B73 maize genome: complexity, diversity, and dynamics.</title>
        <authorList>
            <person name="Schnable P.S."/>
            <person name="Ware D."/>
            <person name="Fulton R.S."/>
            <person name="Stein J.C."/>
            <person name="Wei F."/>
            <person name="Pasternak S."/>
            <person name="Liang C."/>
            <person name="Zhang J."/>
            <person name="Fulton L."/>
            <person name="Graves T.A."/>
            <person name="Minx P."/>
            <person name="Reily A.D."/>
            <person name="Courtney L."/>
            <person name="Kruchowski S.S."/>
            <person name="Tomlinson C."/>
            <person name="Strong C."/>
            <person name="Delehaunty K."/>
            <person name="Fronick C."/>
            <person name="Courtney B."/>
            <person name="Rock S.M."/>
            <person name="Belter E."/>
            <person name="Du F."/>
            <person name="Kim K."/>
            <person name="Abbott R.M."/>
            <person name="Cotton M."/>
            <person name="Levy A."/>
            <person name="Marchetto P."/>
            <person name="Ochoa K."/>
            <person name="Jackson S.M."/>
            <person name="Gillam B."/>
            <person name="Chen W."/>
            <person name="Yan L."/>
            <person name="Higginbotham J."/>
            <person name="Cardenas M."/>
            <person name="Waligorski J."/>
            <person name="Applebaum E."/>
            <person name="Phelps L."/>
            <person name="Falcone J."/>
            <person name="Kanchi K."/>
            <person name="Thane T."/>
            <person name="Scimone A."/>
            <person name="Thane N."/>
            <person name="Henke J."/>
            <person name="Wang T."/>
            <person name="Ruppert J."/>
            <person name="Shah N."/>
            <person name="Rotter K."/>
            <person name="Hodges J."/>
            <person name="Ingenthron E."/>
            <person name="Cordes M."/>
            <person name="Kohlberg S."/>
            <person name="Sgro J."/>
            <person name="Delgado B."/>
            <person name="Mead K."/>
            <person name="Chinwalla A."/>
            <person name="Leonard S."/>
            <person name="Crouse K."/>
            <person name="Collura K."/>
            <person name="Kudrna D."/>
            <person name="Currie J."/>
            <person name="He R."/>
            <person name="Angelova A."/>
            <person name="Rajasekar S."/>
            <person name="Mueller T."/>
            <person name="Lomeli R."/>
            <person name="Scara G."/>
            <person name="Ko A."/>
            <person name="Delaney K."/>
            <person name="Wissotski M."/>
            <person name="Lopez G."/>
            <person name="Campos D."/>
            <person name="Braidotti M."/>
            <person name="Ashley E."/>
            <person name="Golser W."/>
            <person name="Kim H."/>
            <person name="Lee S."/>
            <person name="Lin J."/>
            <person name="Dujmic Z."/>
            <person name="Kim W."/>
            <person name="Talag J."/>
            <person name="Zuccolo A."/>
            <person name="Fan C."/>
            <person name="Sebastian A."/>
            <person name="Kramer M."/>
            <person name="Spiegel L."/>
            <person name="Nascimento L."/>
            <person name="Zutavern T."/>
            <person name="Miller B."/>
            <person name="Ambroise C."/>
            <person name="Muller S."/>
            <person name="Spooner W."/>
            <person name="Narechania A."/>
            <person name="Ren L."/>
            <person name="Wei S."/>
            <person name="Kumari S."/>
            <person name="Faga B."/>
            <person name="Levy M.J."/>
            <person name="McMahan L."/>
            <person name="Van Buren P."/>
            <person name="Vaughn M.W."/>
            <person name="Ying K."/>
            <person name="Yeh C.-T."/>
            <person name="Emrich S.J."/>
            <person name="Jia Y."/>
            <person name="Kalyanaraman A."/>
            <person name="Hsia A.-P."/>
            <person name="Barbazuk W.B."/>
            <person name="Baucom R.S."/>
            <person name="Brutnell T.P."/>
            <person name="Carpita N.C."/>
            <person name="Chaparro C."/>
            <person name="Chia J.-M."/>
            <person name="Deragon J.-M."/>
            <person name="Estill J.C."/>
            <person name="Fu Y."/>
            <person name="Jeddeloh J.A."/>
            <person name="Han Y."/>
            <person name="Lee H."/>
            <person name="Li P."/>
            <person name="Lisch D.R."/>
            <person name="Liu S."/>
            <person name="Liu Z."/>
            <person name="Nagel D.H."/>
            <person name="McCann M.C."/>
            <person name="SanMiguel P."/>
            <person name="Myers A.M."/>
            <person name="Nettleton D."/>
            <person name="Nguyen J."/>
            <person name="Penning B.W."/>
            <person name="Ponnala L."/>
            <person name="Schneider K.L."/>
            <person name="Schwartz D.C."/>
            <person name="Sharma A."/>
            <person name="Soderlund C."/>
            <person name="Springer N.M."/>
            <person name="Sun Q."/>
            <person name="Wang H."/>
            <person name="Waterman M."/>
            <person name="Westerman R."/>
            <person name="Wolfgruber T.K."/>
            <person name="Yang L."/>
            <person name="Yu Y."/>
            <person name="Zhang L."/>
            <person name="Zhou S."/>
            <person name="Zhu Q."/>
            <person name="Bennetzen J.L."/>
            <person name="Dawe R.K."/>
            <person name="Jiang J."/>
            <person name="Jiang N."/>
            <person name="Presting G.G."/>
            <person name="Wessler S.R."/>
            <person name="Aluru S."/>
            <person name="Martienssen R.A."/>
            <person name="Clifton S.W."/>
            <person name="McCombie W.R."/>
            <person name="Wing R.A."/>
            <person name="Wilson R.K."/>
        </authorList>
    </citation>
    <scope>NUCLEOTIDE SEQUENCE [LARGE SCALE GENOMIC DNA]</scope>
    <source>
        <strain evidence="4">cv. B73</strain>
    </source>
</reference>
<keyword evidence="4" id="KW-1185">Reference proteome</keyword>
<keyword evidence="2" id="KW-0732">Signal</keyword>
<feature type="transmembrane region" description="Helical" evidence="1">
    <location>
        <begin position="38"/>
        <end position="57"/>
    </location>
</feature>
<organism evidence="3 4">
    <name type="scientific">Zea mays</name>
    <name type="common">Maize</name>
    <dbReference type="NCBI Taxonomy" id="4577"/>
    <lineage>
        <taxon>Eukaryota</taxon>
        <taxon>Viridiplantae</taxon>
        <taxon>Streptophyta</taxon>
        <taxon>Embryophyta</taxon>
        <taxon>Tracheophyta</taxon>
        <taxon>Spermatophyta</taxon>
        <taxon>Magnoliopsida</taxon>
        <taxon>Liliopsida</taxon>
        <taxon>Poales</taxon>
        <taxon>Poaceae</taxon>
        <taxon>PACMAD clade</taxon>
        <taxon>Panicoideae</taxon>
        <taxon>Andropogonodae</taxon>
        <taxon>Andropogoneae</taxon>
        <taxon>Tripsacinae</taxon>
        <taxon>Zea</taxon>
    </lineage>
</organism>
<proteinExistence type="predicted"/>
<dbReference type="InterPro" id="IPR044702">
    <property type="entry name" value="AGP23/40"/>
</dbReference>
<reference evidence="3" key="3">
    <citation type="submission" date="2021-05" db="UniProtKB">
        <authorList>
            <consortium name="EnsemblPlants"/>
        </authorList>
    </citation>
    <scope>IDENTIFICATION</scope>
    <source>
        <strain evidence="3">cv. B73</strain>
    </source>
</reference>
<dbReference type="Proteomes" id="UP000007305">
    <property type="component" value="Chromosome 9"/>
</dbReference>
<evidence type="ECO:0000256" key="1">
    <source>
        <dbReference type="SAM" id="Phobius"/>
    </source>
</evidence>
<keyword evidence="1" id="KW-0472">Membrane</keyword>
<dbReference type="InParanoid" id="A0A804R460"/>
<dbReference type="EnsemblPlants" id="Zm00001eb381620_T001">
    <property type="protein sequence ID" value="Zm00001eb381620_P001"/>
    <property type="gene ID" value="Zm00001eb381620"/>
</dbReference>
<evidence type="ECO:0000256" key="2">
    <source>
        <dbReference type="SAM" id="SignalP"/>
    </source>
</evidence>
<accession>A0A804R460</accession>
<dbReference type="PANTHER" id="PTHR34672">
    <property type="entry name" value="POLLEN-SPECIFIC ARABINOGALACTA PROTEIN BAN102"/>
    <property type="match status" value="1"/>
</dbReference>
<name>A0A804R460_MAIZE</name>
<feature type="chain" id="PRO_5032438881" description="Pollen-specific arabinogalacta protein BAN102" evidence="2">
    <location>
        <begin position="23"/>
        <end position="75"/>
    </location>
</feature>
<dbReference type="AlphaFoldDB" id="A0A804R460"/>
<sequence length="75" mass="7504">MEMKKVACAVLAAAASATVVLAAEAPAPAPTSASSAAFPAVGAVLGASVLSFFAYYLQFDDGVRDRSKSAVAYCT</sequence>
<feature type="signal peptide" evidence="2">
    <location>
        <begin position="1"/>
        <end position="22"/>
    </location>
</feature>
<protein>
    <recommendedName>
        <fullName evidence="5">Pollen-specific arabinogalacta protein BAN102</fullName>
    </recommendedName>
</protein>
<reference evidence="3" key="2">
    <citation type="submission" date="2019-07" db="EMBL/GenBank/DDBJ databases">
        <authorList>
            <person name="Seetharam A."/>
            <person name="Woodhouse M."/>
            <person name="Cannon E."/>
        </authorList>
    </citation>
    <scope>NUCLEOTIDE SEQUENCE [LARGE SCALE GENOMIC DNA]</scope>
    <source>
        <strain evidence="3">cv. B73</strain>
    </source>
</reference>
<evidence type="ECO:0000313" key="3">
    <source>
        <dbReference type="EnsemblPlants" id="Zm00001eb381620_P001"/>
    </source>
</evidence>
<evidence type="ECO:0000313" key="4">
    <source>
        <dbReference type="Proteomes" id="UP000007305"/>
    </source>
</evidence>
<evidence type="ECO:0008006" key="5">
    <source>
        <dbReference type="Google" id="ProtNLM"/>
    </source>
</evidence>
<dbReference type="Gramene" id="Zm00001eb381620_T001">
    <property type="protein sequence ID" value="Zm00001eb381620_P001"/>
    <property type="gene ID" value="Zm00001eb381620"/>
</dbReference>
<dbReference type="PANTHER" id="PTHR34672:SF17">
    <property type="entry name" value="POLLEN-SPECIFIC ARABINOGALACTA PROTEIN BAN102"/>
    <property type="match status" value="1"/>
</dbReference>
<keyword evidence="1" id="KW-1133">Transmembrane helix</keyword>